<accession>A0A8K0DYK5</accession>
<feature type="region of interest" description="Disordered" evidence="1">
    <location>
        <begin position="211"/>
        <end position="330"/>
    </location>
</feature>
<evidence type="ECO:0000259" key="2">
    <source>
        <dbReference type="SMART" id="SM01054"/>
    </source>
</evidence>
<dbReference type="Proteomes" id="UP000796880">
    <property type="component" value="Unassembled WGS sequence"/>
</dbReference>
<feature type="compositionally biased region" description="Basic and acidic residues" evidence="1">
    <location>
        <begin position="433"/>
        <end position="446"/>
    </location>
</feature>
<dbReference type="OrthoDB" id="766386at2759"/>
<gene>
    <name evidence="3" type="ORF">FNV43_RR20344</name>
</gene>
<feature type="compositionally biased region" description="Low complexity" evidence="1">
    <location>
        <begin position="407"/>
        <end position="428"/>
    </location>
</feature>
<feature type="compositionally biased region" description="Basic and acidic residues" evidence="1">
    <location>
        <begin position="365"/>
        <end position="374"/>
    </location>
</feature>
<dbReference type="AlphaFoldDB" id="A0A8K0DYK5"/>
<keyword evidence="4" id="KW-1185">Reference proteome</keyword>
<dbReference type="EMBL" id="VOIH02000009">
    <property type="protein sequence ID" value="KAF3437588.1"/>
    <property type="molecule type" value="Genomic_DNA"/>
</dbReference>
<dbReference type="InterPro" id="IPR012417">
    <property type="entry name" value="CaM-bd_dom_pln"/>
</dbReference>
<feature type="region of interest" description="Disordered" evidence="1">
    <location>
        <begin position="160"/>
        <end position="182"/>
    </location>
</feature>
<sequence>MSKANIEIPLILGRNEPECGGVTRITTEKISIPNGGIKILSRYRRGSMGSCHDICKYGPRDVFAAKKGIPIPKLITVMRDEKHIRETSVSALRRTKSGVRTKPCSHSATIQKPDSPTVSKKNVFSSANKQIVSSKEIPYALEVVDVSVELKRNRSLPSCLRGQGCSSNHRKSETIKSSKGTGELRCKEMRTSVMVQRKALVSPTVSLASKHSVNRISGRNTENSKNLKGLSPPSQDNIRTSEPEDISNVEIKAAEPEDISNEDIKTVEPEDSNEDIRSAEPEDISIEDISTDEPEDISNDDITTVEPKDISNEDIKNAEPENISNEDKPETILKDIGPVAENTTLEPTQNHVQVTTLSSSSYLLSDKESSEKNLRTTGSRIRASQSSPSTLYHGKQELRHIQYGTQSKRSSLSSVSSLSSSSSSMSQSRNKHNKENRTTSDNDSRGTKNQVVNSKAGDKSRVRRSGIVGLENKKELRHTPNRAYSRRSSLSSVSSWRSWSSLPSLSMSQSGKQHSKKKRIMPDKDIMETENQVVDLKAGFKSRVRRAGTVSLDNKNSPVKKLKFRKGKVIDLQSEDTSPRRLKFGRAKMLKEMLNRKTDMAKASFKRNEVDNEKLDDAEVKDVEGNGRRSYRKMEANDEFVATNIKSEKVVLRHHNVAGRKISQSLFNNVIEETASRLVQIRKGKVKALVGAFETVISLQDTKPSAMAGAC</sequence>
<feature type="compositionally biased region" description="Basic and acidic residues" evidence="1">
    <location>
        <begin position="262"/>
        <end position="280"/>
    </location>
</feature>
<feature type="compositionally biased region" description="Polar residues" evidence="1">
    <location>
        <begin position="375"/>
        <end position="390"/>
    </location>
</feature>
<dbReference type="Pfam" id="PF07839">
    <property type="entry name" value="CaM_binding"/>
    <property type="match status" value="1"/>
</dbReference>
<name>A0A8K0DYK5_9ROSA</name>
<feature type="compositionally biased region" description="Acidic residues" evidence="1">
    <location>
        <begin position="281"/>
        <end position="299"/>
    </location>
</feature>
<evidence type="ECO:0000313" key="4">
    <source>
        <dbReference type="Proteomes" id="UP000796880"/>
    </source>
</evidence>
<proteinExistence type="predicted"/>
<feature type="compositionally biased region" description="Polar residues" evidence="1">
    <location>
        <begin position="211"/>
        <end position="240"/>
    </location>
</feature>
<dbReference type="GO" id="GO:0005516">
    <property type="term" value="F:calmodulin binding"/>
    <property type="evidence" value="ECO:0007669"/>
    <property type="project" value="InterPro"/>
</dbReference>
<evidence type="ECO:0000256" key="1">
    <source>
        <dbReference type="SAM" id="MobiDB-lite"/>
    </source>
</evidence>
<dbReference type="PANTHER" id="PTHR33349:SF41">
    <property type="entry name" value="EMB|CAB62594.1"/>
    <property type="match status" value="1"/>
</dbReference>
<dbReference type="SMART" id="SM01054">
    <property type="entry name" value="CaM_binding"/>
    <property type="match status" value="1"/>
</dbReference>
<feature type="region of interest" description="Disordered" evidence="1">
    <location>
        <begin position="363"/>
        <end position="490"/>
    </location>
</feature>
<organism evidence="3 4">
    <name type="scientific">Rhamnella rubrinervis</name>
    <dbReference type="NCBI Taxonomy" id="2594499"/>
    <lineage>
        <taxon>Eukaryota</taxon>
        <taxon>Viridiplantae</taxon>
        <taxon>Streptophyta</taxon>
        <taxon>Embryophyta</taxon>
        <taxon>Tracheophyta</taxon>
        <taxon>Spermatophyta</taxon>
        <taxon>Magnoliopsida</taxon>
        <taxon>eudicotyledons</taxon>
        <taxon>Gunneridae</taxon>
        <taxon>Pentapetalae</taxon>
        <taxon>rosids</taxon>
        <taxon>fabids</taxon>
        <taxon>Rosales</taxon>
        <taxon>Rhamnaceae</taxon>
        <taxon>rhamnoid group</taxon>
        <taxon>Rhamneae</taxon>
        <taxon>Rhamnella</taxon>
    </lineage>
</organism>
<protein>
    <recommendedName>
        <fullName evidence="2">Calmodulin-binding domain-containing protein</fullName>
    </recommendedName>
</protein>
<reference evidence="3" key="1">
    <citation type="submission" date="2020-03" db="EMBL/GenBank/DDBJ databases">
        <title>A high-quality chromosome-level genome assembly of a woody plant with both climbing and erect habits, Rhamnella rubrinervis.</title>
        <authorList>
            <person name="Lu Z."/>
            <person name="Yang Y."/>
            <person name="Zhu X."/>
            <person name="Sun Y."/>
        </authorList>
    </citation>
    <scope>NUCLEOTIDE SEQUENCE</scope>
    <source>
        <strain evidence="3">BYM</strain>
        <tissue evidence="3">Leaf</tissue>
    </source>
</reference>
<feature type="domain" description="Calmodulin-binding" evidence="2">
    <location>
        <begin position="558"/>
        <end position="698"/>
    </location>
</feature>
<dbReference type="PANTHER" id="PTHR33349">
    <property type="entry name" value="EMB|CAB62594.1"/>
    <property type="match status" value="1"/>
</dbReference>
<feature type="compositionally biased region" description="Basic and acidic residues" evidence="1">
    <location>
        <begin position="306"/>
        <end position="330"/>
    </location>
</feature>
<evidence type="ECO:0000313" key="3">
    <source>
        <dbReference type="EMBL" id="KAF3437588.1"/>
    </source>
</evidence>
<feature type="region of interest" description="Disordered" evidence="1">
    <location>
        <begin position="98"/>
        <end position="121"/>
    </location>
</feature>
<comment type="caution">
    <text evidence="3">The sequence shown here is derived from an EMBL/GenBank/DDBJ whole genome shotgun (WGS) entry which is preliminary data.</text>
</comment>
<feature type="compositionally biased region" description="Polar residues" evidence="1">
    <location>
        <begin position="104"/>
        <end position="121"/>
    </location>
</feature>
<feature type="compositionally biased region" description="Basic and acidic residues" evidence="1">
    <location>
        <begin position="170"/>
        <end position="182"/>
    </location>
</feature>